<proteinExistence type="inferred from homology"/>
<dbReference type="SUPFAM" id="SSF55931">
    <property type="entry name" value="Glutamine synthetase/guanido kinase"/>
    <property type="match status" value="1"/>
</dbReference>
<evidence type="ECO:0000313" key="7">
    <source>
        <dbReference type="EMBL" id="QCY48409.1"/>
    </source>
</evidence>
<dbReference type="PANTHER" id="PTHR36510">
    <property type="entry name" value="GLUTAMATE--CYSTEINE LIGASE 2-RELATED"/>
    <property type="match status" value="1"/>
</dbReference>
<feature type="region of interest" description="Disordered" evidence="6">
    <location>
        <begin position="361"/>
        <end position="390"/>
    </location>
</feature>
<comment type="similarity">
    <text evidence="5">Belongs to the glutamate--cysteine ligase type 2 family. YbdK subfamily.</text>
</comment>
<dbReference type="AlphaFoldDB" id="A0A5B7WWW5"/>
<evidence type="ECO:0000256" key="6">
    <source>
        <dbReference type="SAM" id="MobiDB-lite"/>
    </source>
</evidence>
<dbReference type="GO" id="GO:0004357">
    <property type="term" value="F:glutamate-cysteine ligase activity"/>
    <property type="evidence" value="ECO:0007669"/>
    <property type="project" value="UniProtKB-EC"/>
</dbReference>
<dbReference type="Gene3D" id="3.30.590.20">
    <property type="match status" value="1"/>
</dbReference>
<dbReference type="NCBIfam" id="TIGR02050">
    <property type="entry name" value="gshA_cyan_rel"/>
    <property type="match status" value="1"/>
</dbReference>
<dbReference type="InterPro" id="IPR014746">
    <property type="entry name" value="Gln_synth/guanido_kin_cat_dom"/>
</dbReference>
<dbReference type="HAMAP" id="MF_01609">
    <property type="entry name" value="Glu_cys_ligase_2"/>
    <property type="match status" value="1"/>
</dbReference>
<dbReference type="Proteomes" id="UP000307000">
    <property type="component" value="Chromosome"/>
</dbReference>
<dbReference type="InterPro" id="IPR006336">
    <property type="entry name" value="GCS2"/>
</dbReference>
<dbReference type="NCBIfam" id="NF010041">
    <property type="entry name" value="PRK13517.1-1"/>
    <property type="match status" value="1"/>
</dbReference>
<accession>A0A5B7WWW5</accession>
<comment type="function">
    <text evidence="5">ATP-dependent carboxylate-amine ligase which exhibits weak glutamate--cysteine ligase activity.</text>
</comment>
<dbReference type="PANTHER" id="PTHR36510:SF1">
    <property type="entry name" value="GLUTAMATE--CYSTEINE LIGASE 2-RELATED"/>
    <property type="match status" value="1"/>
</dbReference>
<organism evidence="7 8">
    <name type="scientific">Glutamicibacter creatinolyticus</name>
    <dbReference type="NCBI Taxonomy" id="162496"/>
    <lineage>
        <taxon>Bacteria</taxon>
        <taxon>Bacillati</taxon>
        <taxon>Actinomycetota</taxon>
        <taxon>Actinomycetes</taxon>
        <taxon>Micrococcales</taxon>
        <taxon>Micrococcaceae</taxon>
        <taxon>Glutamicibacter</taxon>
    </lineage>
</organism>
<dbReference type="EC" id="6.3.2.2" evidence="5"/>
<dbReference type="InterPro" id="IPR050141">
    <property type="entry name" value="GCL_type2/YbdK_subfam"/>
</dbReference>
<evidence type="ECO:0000313" key="8">
    <source>
        <dbReference type="Proteomes" id="UP000307000"/>
    </source>
</evidence>
<dbReference type="Pfam" id="PF04107">
    <property type="entry name" value="GCS2"/>
    <property type="match status" value="1"/>
</dbReference>
<gene>
    <name evidence="7" type="ORF">GcLGCM259_2702</name>
</gene>
<dbReference type="InterPro" id="IPR011793">
    <property type="entry name" value="YbdK"/>
</dbReference>
<evidence type="ECO:0000256" key="4">
    <source>
        <dbReference type="ARBA" id="ARBA00048819"/>
    </source>
</evidence>
<evidence type="ECO:0000256" key="5">
    <source>
        <dbReference type="HAMAP-Rule" id="MF_01609"/>
    </source>
</evidence>
<keyword evidence="8" id="KW-1185">Reference proteome</keyword>
<comment type="catalytic activity">
    <reaction evidence="4 5">
        <text>L-cysteine + L-glutamate + ATP = gamma-L-glutamyl-L-cysteine + ADP + phosphate + H(+)</text>
        <dbReference type="Rhea" id="RHEA:13285"/>
        <dbReference type="ChEBI" id="CHEBI:15378"/>
        <dbReference type="ChEBI" id="CHEBI:29985"/>
        <dbReference type="ChEBI" id="CHEBI:30616"/>
        <dbReference type="ChEBI" id="CHEBI:35235"/>
        <dbReference type="ChEBI" id="CHEBI:43474"/>
        <dbReference type="ChEBI" id="CHEBI:58173"/>
        <dbReference type="ChEBI" id="CHEBI:456216"/>
        <dbReference type="EC" id="6.3.2.2"/>
    </reaction>
</comment>
<keyword evidence="3 5" id="KW-0067">ATP-binding</keyword>
<keyword evidence="2 5" id="KW-0547">Nucleotide-binding</keyword>
<reference evidence="7 8" key="1">
    <citation type="submission" date="2018-12" db="EMBL/GenBank/DDBJ databases">
        <title>Complete Genome Sequence of Glutamicibacter creatinolyticus strain LGCM259,isolated from an abscess of a 12-year-old mare in Italy.</title>
        <authorList>
            <person name="Santos R.G."/>
            <person name="Silva A.L."/>
            <person name="Seyffert N."/>
            <person name="Castro T.L.P."/>
            <person name="Attili A.R."/>
            <person name="Rifici C."/>
            <person name="Mazzullo G."/>
            <person name="Brenig B."/>
            <person name="Venanzi F."/>
            <person name="Azevedo V."/>
        </authorList>
    </citation>
    <scope>NUCLEOTIDE SEQUENCE [LARGE SCALE GENOMIC DNA]</scope>
    <source>
        <strain evidence="7 8">LGCM 259</strain>
    </source>
</reference>
<dbReference type="RefSeq" id="WP_138926974.1">
    <property type="nucleotide sequence ID" value="NZ_CP034412.1"/>
</dbReference>
<name>A0A5B7WWW5_9MICC</name>
<keyword evidence="1 5" id="KW-0436">Ligase</keyword>
<evidence type="ECO:0000256" key="1">
    <source>
        <dbReference type="ARBA" id="ARBA00022598"/>
    </source>
</evidence>
<dbReference type="GO" id="GO:0005524">
    <property type="term" value="F:ATP binding"/>
    <property type="evidence" value="ECO:0007669"/>
    <property type="project" value="UniProtKB-KW"/>
</dbReference>
<protein>
    <recommendedName>
        <fullName evidence="5">Putative glutamate--cysteine ligase 2</fullName>
        <ecNumber evidence="5">6.3.2.2</ecNumber>
    </recommendedName>
    <alternativeName>
        <fullName evidence="5">Gamma-glutamylcysteine synthetase 2</fullName>
        <shortName evidence="5">GCS 2</shortName>
        <shortName evidence="5">Gamma-GCS 2</shortName>
    </alternativeName>
</protein>
<dbReference type="KEGG" id="gcr:GcLGCM259_2702"/>
<dbReference type="GO" id="GO:0042398">
    <property type="term" value="P:modified amino acid biosynthetic process"/>
    <property type="evidence" value="ECO:0007669"/>
    <property type="project" value="InterPro"/>
</dbReference>
<evidence type="ECO:0000256" key="2">
    <source>
        <dbReference type="ARBA" id="ARBA00022741"/>
    </source>
</evidence>
<dbReference type="EMBL" id="CP034412">
    <property type="protein sequence ID" value="QCY48409.1"/>
    <property type="molecule type" value="Genomic_DNA"/>
</dbReference>
<evidence type="ECO:0000256" key="3">
    <source>
        <dbReference type="ARBA" id="ARBA00022840"/>
    </source>
</evidence>
<sequence length="390" mass="41881">MRTFGVEEELLLVDGLTLEPLAAADQAVASAPGTAATGHQLTVELKQEQLEIVCPPQTSLAGQLEAIRTGRALAASAAANVGGQVVALPVPPQRLVSHLVPEPRFRKMEELFGITADEQLTNGFHVHVEIDSPEEAVAVVDRIRIWLPTLLALSANSPFWAGQDSGYGSYRYQVWSRWPTSGPSEVFGSVQDYERHQRALLRTGVPLDAGMLYFDVRVCEHQPTVEVRITDVCLDPAHAAVIATLVRALVETAARDTQRPPVQVPAAELRLWSFQASRAGVGGALVDPASGTPAPAAEVVAGLLRAVRPVLEELGELDQVRQVVQGILRHGSGAHFQRQAYAQRHSVYDVVAAALQRTHGHQPVPPGVLPVLRPEGGGPSAADQAQRWLA</sequence>